<keyword evidence="3" id="KW-1185">Reference proteome</keyword>
<evidence type="ECO:0000313" key="2">
    <source>
        <dbReference type="EMBL" id="PPQ87382.1"/>
    </source>
</evidence>
<reference evidence="2 3" key="1">
    <citation type="journal article" date="2018" name="Evol. Lett.">
        <title>Horizontal gene cluster transfer increased hallucinogenic mushroom diversity.</title>
        <authorList>
            <person name="Reynolds H.T."/>
            <person name="Vijayakumar V."/>
            <person name="Gluck-Thaler E."/>
            <person name="Korotkin H.B."/>
            <person name="Matheny P.B."/>
            <person name="Slot J.C."/>
        </authorList>
    </citation>
    <scope>NUCLEOTIDE SEQUENCE [LARGE SCALE GENOMIC DNA]</scope>
    <source>
        <strain evidence="2 3">2629</strain>
    </source>
</reference>
<evidence type="ECO:0000313" key="3">
    <source>
        <dbReference type="Proteomes" id="UP000284842"/>
    </source>
</evidence>
<evidence type="ECO:0000256" key="1">
    <source>
        <dbReference type="SAM" id="MobiDB-lite"/>
    </source>
</evidence>
<dbReference type="InParanoid" id="A0A409X9E8"/>
<comment type="caution">
    <text evidence="2">The sequence shown here is derived from an EMBL/GenBank/DDBJ whole genome shotgun (WGS) entry which is preliminary data.</text>
</comment>
<proteinExistence type="predicted"/>
<feature type="compositionally biased region" description="Acidic residues" evidence="1">
    <location>
        <begin position="16"/>
        <end position="29"/>
    </location>
</feature>
<dbReference type="Proteomes" id="UP000284842">
    <property type="component" value="Unassembled WGS sequence"/>
</dbReference>
<evidence type="ECO:0008006" key="4">
    <source>
        <dbReference type="Google" id="ProtNLM"/>
    </source>
</evidence>
<organism evidence="2 3">
    <name type="scientific">Panaeolus cyanescens</name>
    <dbReference type="NCBI Taxonomy" id="181874"/>
    <lineage>
        <taxon>Eukaryota</taxon>
        <taxon>Fungi</taxon>
        <taxon>Dikarya</taxon>
        <taxon>Basidiomycota</taxon>
        <taxon>Agaricomycotina</taxon>
        <taxon>Agaricomycetes</taxon>
        <taxon>Agaricomycetidae</taxon>
        <taxon>Agaricales</taxon>
        <taxon>Agaricineae</taxon>
        <taxon>Galeropsidaceae</taxon>
        <taxon>Panaeolus</taxon>
    </lineage>
</organism>
<feature type="non-terminal residue" evidence="2">
    <location>
        <position position="196"/>
    </location>
</feature>
<dbReference type="EMBL" id="NHTK01004280">
    <property type="protein sequence ID" value="PPQ87382.1"/>
    <property type="molecule type" value="Genomic_DNA"/>
</dbReference>
<sequence>MLVPEVENGSSTSDNPLDDAQDVTMDSDDQSPPTCDVLYSNMPLDAWFQAGDSLFNLELSRYLRDSTYIEELYNDILQNHKAIQQAAHTPPIPGSLPTCPIVLNGVSDQTMRNFLEYLTVKWKWGATVDSNKYSEDETLDCISLAQRWGLTFLEQDLFDSLNLPSQSPALRLYASLKFKTNYLEQDDLRTLVFTPL</sequence>
<dbReference type="AlphaFoldDB" id="A0A409X9E8"/>
<protein>
    <recommendedName>
        <fullName evidence="4">BTB domain-containing protein</fullName>
    </recommendedName>
</protein>
<accession>A0A409X9E8</accession>
<feature type="region of interest" description="Disordered" evidence="1">
    <location>
        <begin position="1"/>
        <end position="34"/>
    </location>
</feature>
<name>A0A409X9E8_9AGAR</name>
<gene>
    <name evidence="2" type="ORF">CVT24_000080</name>
</gene>